<evidence type="ECO:0000259" key="5">
    <source>
        <dbReference type="Pfam" id="PF01182"/>
    </source>
</evidence>
<protein>
    <recommendedName>
        <fullName evidence="4">Glucosamine-6-phosphate deaminase</fullName>
        <ecNumber evidence="4">3.5.99.6</ecNumber>
    </recommendedName>
    <alternativeName>
        <fullName evidence="4">GlcN6P deaminase</fullName>
        <shortName evidence="4">GNPDA</shortName>
    </alternativeName>
    <alternativeName>
        <fullName evidence="4">Glucosamine-6-phosphate isomerase</fullName>
    </alternativeName>
</protein>
<dbReference type="HAMAP" id="MF_01241">
    <property type="entry name" value="GlcN6P_deamin"/>
    <property type="match status" value="1"/>
</dbReference>
<sequence length="248" mass="27229">MKIIKVANYEAMSIEGADHILTQLIKKRLNVLGLATGGTPEGLYQILREKINEKALSLNYLHTVNLDEYIGLPADSPASYHYYMQDIFFKHIPIPKENTHLPNGYVDDVVEECTRYEELIESLGGVDLQLLGIGQNGHIGFNEPGSPFNGRTRIVDLAPSTIEANARYFSSKNDVPRQAITMGIKTIMKSRQILLLASGKEKAEAVKALIEGDQSEDIPATALQGHPHLTVIADEAALSGVTRTFSSV</sequence>
<feature type="active site" description="For ring-opening step" evidence="4">
    <location>
        <position position="143"/>
    </location>
</feature>
<keyword evidence="2 4" id="KW-0378">Hydrolase</keyword>
<dbReference type="GO" id="GO:0005737">
    <property type="term" value="C:cytoplasm"/>
    <property type="evidence" value="ECO:0007669"/>
    <property type="project" value="TreeGrafter"/>
</dbReference>
<name>A0A9Q4G0F8_SALAG</name>
<dbReference type="InterPro" id="IPR018321">
    <property type="entry name" value="Glucosamine6P_isomerase_CS"/>
</dbReference>
<dbReference type="Gene3D" id="3.40.50.1360">
    <property type="match status" value="1"/>
</dbReference>
<reference evidence="6" key="1">
    <citation type="submission" date="2020-06" db="EMBL/GenBank/DDBJ databases">
        <title>Insight into the genomes of haloalkaliphilic bacilli from Kenyan soda lakes.</title>
        <authorList>
            <person name="Mwirichia R."/>
            <person name="Villamizar G.C."/>
            <person name="Poehlein A."/>
            <person name="Mugweru J."/>
            <person name="Kipnyargis A."/>
            <person name="Kiplimo D."/>
            <person name="Orwa P."/>
            <person name="Daniel R."/>
        </authorList>
    </citation>
    <scope>NUCLEOTIDE SEQUENCE</scope>
    <source>
        <strain evidence="6">B1096_S55</strain>
    </source>
</reference>
<comment type="caution">
    <text evidence="4">Lacks conserved residue(s) required for the propagation of feature annotation.</text>
</comment>
<dbReference type="GO" id="GO:0005975">
    <property type="term" value="P:carbohydrate metabolic process"/>
    <property type="evidence" value="ECO:0007669"/>
    <property type="project" value="InterPro"/>
</dbReference>
<dbReference type="PANTHER" id="PTHR11280">
    <property type="entry name" value="GLUCOSAMINE-6-PHOSPHATE ISOMERASE"/>
    <property type="match status" value="1"/>
</dbReference>
<dbReference type="GO" id="GO:0004342">
    <property type="term" value="F:glucosamine-6-phosphate deaminase activity"/>
    <property type="evidence" value="ECO:0007669"/>
    <property type="project" value="UniProtKB-UniRule"/>
</dbReference>
<dbReference type="GO" id="GO:0006046">
    <property type="term" value="P:N-acetylglucosamine catabolic process"/>
    <property type="evidence" value="ECO:0007669"/>
    <property type="project" value="UniProtKB-UniRule"/>
</dbReference>
<feature type="active site" description="Proton acceptor; for enolization step" evidence="4">
    <location>
        <position position="67"/>
    </location>
</feature>
<evidence type="ECO:0000256" key="3">
    <source>
        <dbReference type="ARBA" id="ARBA00023277"/>
    </source>
</evidence>
<dbReference type="EMBL" id="JABXYM010000001">
    <property type="protein sequence ID" value="MCR6097848.1"/>
    <property type="molecule type" value="Genomic_DNA"/>
</dbReference>
<dbReference type="EC" id="3.5.99.6" evidence="4"/>
<dbReference type="Proteomes" id="UP001057753">
    <property type="component" value="Unassembled WGS sequence"/>
</dbReference>
<dbReference type="NCBIfam" id="TIGR00502">
    <property type="entry name" value="nagB"/>
    <property type="match status" value="1"/>
</dbReference>
<dbReference type="InterPro" id="IPR006148">
    <property type="entry name" value="Glc/Gal-6P_isomerase"/>
</dbReference>
<dbReference type="GO" id="GO:0006043">
    <property type="term" value="P:glucosamine catabolic process"/>
    <property type="evidence" value="ECO:0007669"/>
    <property type="project" value="TreeGrafter"/>
</dbReference>
<dbReference type="InterPro" id="IPR004547">
    <property type="entry name" value="Glucosamine6P_isomerase"/>
</dbReference>
<evidence type="ECO:0000313" key="6">
    <source>
        <dbReference type="EMBL" id="MCR6097848.1"/>
    </source>
</evidence>
<proteinExistence type="inferred from homology"/>
<dbReference type="GO" id="GO:0042802">
    <property type="term" value="F:identical protein binding"/>
    <property type="evidence" value="ECO:0007669"/>
    <property type="project" value="TreeGrafter"/>
</dbReference>
<evidence type="ECO:0000256" key="4">
    <source>
        <dbReference type="HAMAP-Rule" id="MF_01241"/>
    </source>
</evidence>
<comment type="similarity">
    <text evidence="4">Belongs to the glucosamine/galactosamine-6-phosphate isomerase family. NagB subfamily.</text>
</comment>
<dbReference type="RefSeq" id="WP_257822234.1">
    <property type="nucleotide sequence ID" value="NZ_JABXYM010000001.1"/>
</dbReference>
<gene>
    <name evidence="4 6" type="primary">nagB</name>
    <name evidence="6" type="ORF">HXA33_15030</name>
</gene>
<feature type="active site" description="For ring-opening step" evidence="4">
    <location>
        <position position="136"/>
    </location>
</feature>
<dbReference type="InterPro" id="IPR037171">
    <property type="entry name" value="NagB/RpiA_transferase-like"/>
</dbReference>
<dbReference type="PROSITE" id="PS01161">
    <property type="entry name" value="GLC_GALNAC_ISOMERASE"/>
    <property type="match status" value="1"/>
</dbReference>
<comment type="pathway">
    <text evidence="4">Amino-sugar metabolism; N-acetylneuraminate degradation; D-fructose 6-phosphate from N-acetylneuraminate: step 5/5.</text>
</comment>
<comment type="catalytic activity">
    <reaction evidence="1 4">
        <text>alpha-D-glucosamine 6-phosphate + H2O = beta-D-fructose 6-phosphate + NH4(+)</text>
        <dbReference type="Rhea" id="RHEA:12172"/>
        <dbReference type="ChEBI" id="CHEBI:15377"/>
        <dbReference type="ChEBI" id="CHEBI:28938"/>
        <dbReference type="ChEBI" id="CHEBI:57634"/>
        <dbReference type="ChEBI" id="CHEBI:75989"/>
        <dbReference type="EC" id="3.5.99.6"/>
    </reaction>
</comment>
<dbReference type="Pfam" id="PF01182">
    <property type="entry name" value="Glucosamine_iso"/>
    <property type="match status" value="1"/>
</dbReference>
<feature type="domain" description="Glucosamine/galactosamine-6-phosphate isomerase" evidence="5">
    <location>
        <begin position="29"/>
        <end position="226"/>
    </location>
</feature>
<dbReference type="PANTHER" id="PTHR11280:SF5">
    <property type="entry name" value="GLUCOSAMINE-6-PHOSPHATE ISOMERASE"/>
    <property type="match status" value="1"/>
</dbReference>
<keyword evidence="3 4" id="KW-0119">Carbohydrate metabolism</keyword>
<dbReference type="AlphaFoldDB" id="A0A9Q4G0F8"/>
<dbReference type="FunFam" id="3.40.50.1360:FF:000003">
    <property type="entry name" value="Glucosamine-6-phosphate deaminase"/>
    <property type="match status" value="1"/>
</dbReference>
<evidence type="ECO:0000313" key="7">
    <source>
        <dbReference type="Proteomes" id="UP001057753"/>
    </source>
</evidence>
<organism evidence="6 7">
    <name type="scientific">Salipaludibacillus agaradhaerens</name>
    <name type="common">Bacillus agaradhaerens</name>
    <dbReference type="NCBI Taxonomy" id="76935"/>
    <lineage>
        <taxon>Bacteria</taxon>
        <taxon>Bacillati</taxon>
        <taxon>Bacillota</taxon>
        <taxon>Bacilli</taxon>
        <taxon>Bacillales</taxon>
        <taxon>Bacillaceae</taxon>
    </lineage>
</organism>
<keyword evidence="7" id="KW-1185">Reference proteome</keyword>
<accession>A0A9Q4G0F8</accession>
<dbReference type="SUPFAM" id="SSF100950">
    <property type="entry name" value="NagB/RpiA/CoA transferase-like"/>
    <property type="match status" value="1"/>
</dbReference>
<comment type="function">
    <text evidence="4">Catalyzes the reversible isomerization-deamination of glucosamine 6-phosphate (GlcN6P) to form fructose 6-phosphate (Fru6P) and ammonium ion.</text>
</comment>
<evidence type="ECO:0000256" key="2">
    <source>
        <dbReference type="ARBA" id="ARBA00022801"/>
    </source>
</evidence>
<evidence type="ECO:0000256" key="1">
    <source>
        <dbReference type="ARBA" id="ARBA00000644"/>
    </source>
</evidence>
<feature type="active site" description="Proton acceptor; for ring-opening step" evidence="4">
    <location>
        <position position="138"/>
    </location>
</feature>
<comment type="caution">
    <text evidence="6">The sequence shown here is derived from an EMBL/GenBank/DDBJ whole genome shotgun (WGS) entry which is preliminary data.</text>
</comment>
<dbReference type="GO" id="GO:0019262">
    <property type="term" value="P:N-acetylneuraminate catabolic process"/>
    <property type="evidence" value="ECO:0007669"/>
    <property type="project" value="UniProtKB-UniRule"/>
</dbReference>
<dbReference type="CDD" id="cd01399">
    <property type="entry name" value="GlcN6P_deaminase"/>
    <property type="match status" value="1"/>
</dbReference>